<protein>
    <submittedName>
        <fullName evidence="1">Uncharacterized protein</fullName>
    </submittedName>
</protein>
<dbReference type="Proteomes" id="UP000422108">
    <property type="component" value="Chromosome"/>
</dbReference>
<evidence type="ECO:0000313" key="2">
    <source>
        <dbReference type="Proteomes" id="UP000422108"/>
    </source>
</evidence>
<sequence>MKWGGNNFYAPLAFLRCSNLFGWWLNMDLIIKYVSDREIMDAGTIHKSNQAARCYIQAQMQGGKLLTLPKNMKANGE</sequence>
<name>A0A5K8A3F4_9BACT</name>
<proteinExistence type="predicted"/>
<gene>
    <name evidence="1" type="ORF">DSCOOX_01080</name>
</gene>
<keyword evidence="2" id="KW-1185">Reference proteome</keyword>
<accession>A0A5K8A3F4</accession>
<dbReference type="EMBL" id="AP021879">
    <property type="protein sequence ID" value="BBO86928.1"/>
    <property type="molecule type" value="Genomic_DNA"/>
</dbReference>
<dbReference type="AlphaFoldDB" id="A0A5K8A3F4"/>
<organism evidence="1 2">
    <name type="scientific">Desulfosarcina ovata subsp. ovata</name>
    <dbReference type="NCBI Taxonomy" id="2752305"/>
    <lineage>
        <taxon>Bacteria</taxon>
        <taxon>Pseudomonadati</taxon>
        <taxon>Thermodesulfobacteriota</taxon>
        <taxon>Desulfobacteria</taxon>
        <taxon>Desulfobacterales</taxon>
        <taxon>Desulfosarcinaceae</taxon>
        <taxon>Desulfosarcina</taxon>
    </lineage>
</organism>
<evidence type="ECO:0000313" key="1">
    <source>
        <dbReference type="EMBL" id="BBO86928.1"/>
    </source>
</evidence>
<reference evidence="1 2" key="1">
    <citation type="submission" date="2019-11" db="EMBL/GenBank/DDBJ databases">
        <title>Comparative genomics of hydrocarbon-degrading Desulfosarcina strains.</title>
        <authorList>
            <person name="Watanabe M."/>
            <person name="Kojima H."/>
            <person name="Fukui M."/>
        </authorList>
    </citation>
    <scope>NUCLEOTIDE SEQUENCE [LARGE SCALE GENOMIC DNA]</scope>
    <source>
        <strain evidence="2">oXyS1</strain>
    </source>
</reference>